<comment type="caution">
    <text evidence="1">The sequence shown here is derived from an EMBL/GenBank/DDBJ whole genome shotgun (WGS) entry which is preliminary data.</text>
</comment>
<name>X0XP29_9ZZZZ</name>
<dbReference type="EMBL" id="BARS01055360">
    <property type="protein sequence ID" value="GAG44924.1"/>
    <property type="molecule type" value="Genomic_DNA"/>
</dbReference>
<gene>
    <name evidence="1" type="ORF">S01H1_81750</name>
</gene>
<protein>
    <submittedName>
        <fullName evidence="1">Uncharacterized protein</fullName>
    </submittedName>
</protein>
<proteinExistence type="predicted"/>
<dbReference type="AlphaFoldDB" id="X0XP29"/>
<accession>X0XP29</accession>
<sequence length="188" mass="21474">MALTLWARLLLADLFIHGIGGAKYDRISDAIMADYYGVRPPHMACVSATFLMDLPTRAATAESVRRLRHGLRDLEYNPQRHLQPGPDLEPLIERRGQAVRRSIEVRESQPGNRTARSAAFRDIREISASMLALRQGVAKARRAELAQALRDLKENEITRGREYFFALHSRKRLERLTRALPGEEDFRV</sequence>
<reference evidence="1" key="1">
    <citation type="journal article" date="2014" name="Front. Microbiol.">
        <title>High frequency of phylogenetically diverse reductive dehalogenase-homologous genes in deep subseafloor sedimentary metagenomes.</title>
        <authorList>
            <person name="Kawai M."/>
            <person name="Futagami T."/>
            <person name="Toyoda A."/>
            <person name="Takaki Y."/>
            <person name="Nishi S."/>
            <person name="Hori S."/>
            <person name="Arai W."/>
            <person name="Tsubouchi T."/>
            <person name="Morono Y."/>
            <person name="Uchiyama I."/>
            <person name="Ito T."/>
            <person name="Fujiyama A."/>
            <person name="Inagaki F."/>
            <person name="Takami H."/>
        </authorList>
    </citation>
    <scope>NUCLEOTIDE SEQUENCE</scope>
    <source>
        <strain evidence="1">Expedition CK06-06</strain>
    </source>
</reference>
<organism evidence="1">
    <name type="scientific">marine sediment metagenome</name>
    <dbReference type="NCBI Taxonomy" id="412755"/>
    <lineage>
        <taxon>unclassified sequences</taxon>
        <taxon>metagenomes</taxon>
        <taxon>ecological metagenomes</taxon>
    </lineage>
</organism>
<evidence type="ECO:0000313" key="1">
    <source>
        <dbReference type="EMBL" id="GAG44924.1"/>
    </source>
</evidence>